<organism evidence="5 6">
    <name type="scientific">Cytospora schulzeri</name>
    <dbReference type="NCBI Taxonomy" id="448051"/>
    <lineage>
        <taxon>Eukaryota</taxon>
        <taxon>Fungi</taxon>
        <taxon>Dikarya</taxon>
        <taxon>Ascomycota</taxon>
        <taxon>Pezizomycotina</taxon>
        <taxon>Sordariomycetes</taxon>
        <taxon>Sordariomycetidae</taxon>
        <taxon>Diaporthales</taxon>
        <taxon>Cytosporaceae</taxon>
        <taxon>Cytospora</taxon>
    </lineage>
</organism>
<keyword evidence="2" id="KW-0560">Oxidoreductase</keyword>
<protein>
    <recommendedName>
        <fullName evidence="4">FAD-binding PCMH-type domain-containing protein</fullName>
    </recommendedName>
</protein>
<dbReference type="STRING" id="356882.A0A423X3K0"/>
<accession>A0A423X3K0</accession>
<dbReference type="PANTHER" id="PTHR13878">
    <property type="entry name" value="GULONOLACTONE OXIDASE"/>
    <property type="match status" value="1"/>
</dbReference>
<evidence type="ECO:0000256" key="2">
    <source>
        <dbReference type="ARBA" id="ARBA00023002"/>
    </source>
</evidence>
<gene>
    <name evidence="5" type="ORF">VMCG_01944</name>
</gene>
<dbReference type="GO" id="GO:0071949">
    <property type="term" value="F:FAD binding"/>
    <property type="evidence" value="ECO:0007669"/>
    <property type="project" value="InterPro"/>
</dbReference>
<dbReference type="InterPro" id="IPR006094">
    <property type="entry name" value="Oxid_FAD_bind_N"/>
</dbReference>
<dbReference type="OrthoDB" id="9983560at2759"/>
<dbReference type="SUPFAM" id="SSF56176">
    <property type="entry name" value="FAD-binding/transporter-associated domain-like"/>
    <property type="match status" value="1"/>
</dbReference>
<feature type="signal peptide" evidence="3">
    <location>
        <begin position="1"/>
        <end position="19"/>
    </location>
</feature>
<dbReference type="Pfam" id="PF08031">
    <property type="entry name" value="BBE"/>
    <property type="match status" value="1"/>
</dbReference>
<dbReference type="PROSITE" id="PS51387">
    <property type="entry name" value="FAD_PCMH"/>
    <property type="match status" value="1"/>
</dbReference>
<name>A0A423X3K0_9PEZI</name>
<proteinExistence type="inferred from homology"/>
<evidence type="ECO:0000313" key="5">
    <source>
        <dbReference type="EMBL" id="ROW10255.1"/>
    </source>
</evidence>
<dbReference type="PANTHER" id="PTHR13878:SF91">
    <property type="entry name" value="FAD BINDING DOMAIN PROTEIN (AFU_ORTHOLOGUE AFUA_6G12070)-RELATED"/>
    <property type="match status" value="1"/>
</dbReference>
<dbReference type="InterPro" id="IPR036318">
    <property type="entry name" value="FAD-bd_PCMH-like_sf"/>
</dbReference>
<reference evidence="5 6" key="1">
    <citation type="submission" date="2015-09" db="EMBL/GenBank/DDBJ databases">
        <title>Host preference determinants of Valsa canker pathogens revealed by comparative genomics.</title>
        <authorList>
            <person name="Yin Z."/>
            <person name="Huang L."/>
        </authorList>
    </citation>
    <scope>NUCLEOTIDE SEQUENCE [LARGE SCALE GENOMIC DNA]</scope>
    <source>
        <strain evidence="5 6">03-1</strain>
    </source>
</reference>
<dbReference type="InterPro" id="IPR016169">
    <property type="entry name" value="FAD-bd_PCMH_sub2"/>
</dbReference>
<evidence type="ECO:0000259" key="4">
    <source>
        <dbReference type="PROSITE" id="PS51387"/>
    </source>
</evidence>
<evidence type="ECO:0000256" key="3">
    <source>
        <dbReference type="SAM" id="SignalP"/>
    </source>
</evidence>
<comment type="similarity">
    <text evidence="1">Belongs to the oxygen-dependent FAD-linked oxidoreductase family.</text>
</comment>
<dbReference type="Pfam" id="PF01565">
    <property type="entry name" value="FAD_binding_4"/>
    <property type="match status" value="1"/>
</dbReference>
<dbReference type="InterPro" id="IPR050432">
    <property type="entry name" value="FAD-linked_Oxidoreductases_BP"/>
</dbReference>
<feature type="domain" description="FAD-binding PCMH-type" evidence="4">
    <location>
        <begin position="129"/>
        <end position="307"/>
    </location>
</feature>
<keyword evidence="6" id="KW-1185">Reference proteome</keyword>
<sequence>MQHLTFVSALLVGHAAAAAASFEQRPMFSGQARNTTSSADCKCFPGDACWPSQAEWSNLNTTVGGRLIATVPLGSPCHDPYYDEEECAYLQDQWLLAGIHMNSSSSVMAPFFANQSCDPWTPREQPCELGNYVRYAVNVTGPEDIIAAVNFAQEKNVRLVIRNTGHDYLGRSTGAGALAVWTHYLKDITPIQWNGSDFTGTALRLGAGVQGYELLEAASALGRVAISGECPTVGVVGGYTQSGGHSALSTNFGLAADQTLSFEVVTASGEFVTASKTENSDLYWALSGSGAGNFGVVVSMTIKTYPEAVVSGLKLSIQKADNGNSTTKVFSSVDAFHAALPALVDFGTMVIYYFTTDYLTISALTAYNKTQAELEEAMAPMLTTFDSLGLTYSVNYTENPTYYDHYSYFWGPLPEGWIEVGTAQFGGRLISRPQLANFSSAARAIANEGGIFIGVGTNVGKFGGDNAVLPAWRDAVVSASLEVPFSFTDPWADVFEGQDLITDVMQPTIEEATPGMGTYINEGDFRQPGWQEVFYGGNYDGLLAVKKRWDPEGLFYCGVAVGSEAWTVGEDGRMCKT</sequence>
<dbReference type="EMBL" id="LKEA01000003">
    <property type="protein sequence ID" value="ROW10255.1"/>
    <property type="molecule type" value="Genomic_DNA"/>
</dbReference>
<dbReference type="InterPro" id="IPR016166">
    <property type="entry name" value="FAD-bd_PCMH"/>
</dbReference>
<dbReference type="Proteomes" id="UP000283895">
    <property type="component" value="Unassembled WGS sequence"/>
</dbReference>
<feature type="chain" id="PRO_5019584638" description="FAD-binding PCMH-type domain-containing protein" evidence="3">
    <location>
        <begin position="20"/>
        <end position="577"/>
    </location>
</feature>
<dbReference type="Gene3D" id="3.30.465.10">
    <property type="match status" value="2"/>
</dbReference>
<dbReference type="GO" id="GO:0016491">
    <property type="term" value="F:oxidoreductase activity"/>
    <property type="evidence" value="ECO:0007669"/>
    <property type="project" value="UniProtKB-KW"/>
</dbReference>
<dbReference type="AlphaFoldDB" id="A0A423X3K0"/>
<evidence type="ECO:0000313" key="6">
    <source>
        <dbReference type="Proteomes" id="UP000283895"/>
    </source>
</evidence>
<keyword evidence="3" id="KW-0732">Signal</keyword>
<comment type="caution">
    <text evidence="5">The sequence shown here is derived from an EMBL/GenBank/DDBJ whole genome shotgun (WGS) entry which is preliminary data.</text>
</comment>
<evidence type="ECO:0000256" key="1">
    <source>
        <dbReference type="ARBA" id="ARBA00005466"/>
    </source>
</evidence>
<dbReference type="InterPro" id="IPR012951">
    <property type="entry name" value="BBE"/>
</dbReference>